<evidence type="ECO:0008006" key="3">
    <source>
        <dbReference type="Google" id="ProtNLM"/>
    </source>
</evidence>
<proteinExistence type="predicted"/>
<reference evidence="1 2" key="1">
    <citation type="submission" date="2022-11" db="EMBL/GenBank/DDBJ databases">
        <title>The characterization of three novel Bacteroidetes species and genomic analysis of their roles in tidal elemental geochemical cycles.</title>
        <authorList>
            <person name="Ma K."/>
        </authorList>
    </citation>
    <scope>NUCLEOTIDE SEQUENCE [LARGE SCALE GENOMIC DNA]</scope>
    <source>
        <strain evidence="1 2">M17</strain>
    </source>
</reference>
<comment type="caution">
    <text evidence="1">The sequence shown here is derived from an EMBL/GenBank/DDBJ whole genome shotgun (WGS) entry which is preliminary data.</text>
</comment>
<accession>A0ABT3RQ81</accession>
<dbReference type="Proteomes" id="UP001209885">
    <property type="component" value="Unassembled WGS sequence"/>
</dbReference>
<keyword evidence="2" id="KW-1185">Reference proteome</keyword>
<dbReference type="EMBL" id="JAPFQN010000004">
    <property type="protein sequence ID" value="MCX2743742.1"/>
    <property type="molecule type" value="Genomic_DNA"/>
</dbReference>
<protein>
    <recommendedName>
        <fullName evidence="3">YD repeat-containing protein</fullName>
    </recommendedName>
</protein>
<dbReference type="RefSeq" id="WP_266056147.1">
    <property type="nucleotide sequence ID" value="NZ_JAPFQN010000004.1"/>
</dbReference>
<evidence type="ECO:0000313" key="2">
    <source>
        <dbReference type="Proteomes" id="UP001209885"/>
    </source>
</evidence>
<gene>
    <name evidence="1" type="ORF">OO013_07695</name>
</gene>
<organism evidence="1 2">
    <name type="scientific">Mangrovivirga halotolerans</name>
    <dbReference type="NCBI Taxonomy" id="2993936"/>
    <lineage>
        <taxon>Bacteria</taxon>
        <taxon>Pseudomonadati</taxon>
        <taxon>Bacteroidota</taxon>
        <taxon>Cytophagia</taxon>
        <taxon>Cytophagales</taxon>
        <taxon>Mangrovivirgaceae</taxon>
        <taxon>Mangrovivirga</taxon>
    </lineage>
</organism>
<evidence type="ECO:0000313" key="1">
    <source>
        <dbReference type="EMBL" id="MCX2743742.1"/>
    </source>
</evidence>
<sequence length="261" mass="30820">MKYLVFLILLANLSRCTHQDDPVIYKSFMNYKSVKGDVIEIKEWYKSVDDNGKLKKPTWEMVYSLDDYHRITSSYMRNLTIEPYDTSGRRKTYFYKDNRIDSVVTDANGIYRFVTRITYLKENKLKIINRNGKGIKEQETYAVYDKTGRPLVSNTTWYNIKGEAVSKTKDEFKYKNGFDAPLSHSTTFYNSSDQLIKKEKRIFTYGEHDEVIGVKTYNKNDSLVQIARHEQQLDDQHNPIKTTTYVNDSLNMVVEREFTYK</sequence>
<name>A0ABT3RQ81_9BACT</name>